<keyword evidence="4 5" id="KW-0472">Membrane</keyword>
<dbReference type="PANTHER" id="PTHR11706">
    <property type="entry name" value="SOLUTE CARRIER PROTEIN FAMILY 11 MEMBER"/>
    <property type="match status" value="1"/>
</dbReference>
<feature type="transmembrane region" description="Helical" evidence="5">
    <location>
        <begin position="334"/>
        <end position="353"/>
    </location>
</feature>
<dbReference type="RefSeq" id="WP_061569167.1">
    <property type="nucleotide sequence ID" value="NZ_LQYT01000056.1"/>
</dbReference>
<dbReference type="GO" id="GO:0034755">
    <property type="term" value="P:iron ion transmembrane transport"/>
    <property type="evidence" value="ECO:0007669"/>
    <property type="project" value="TreeGrafter"/>
</dbReference>
<protein>
    <recommendedName>
        <fullName evidence="8">Iron transporter</fullName>
    </recommendedName>
</protein>
<dbReference type="PATRIC" id="fig|301148.3.peg.4034"/>
<feature type="transmembrane region" description="Helical" evidence="5">
    <location>
        <begin position="97"/>
        <end position="123"/>
    </location>
</feature>
<dbReference type="AlphaFoldDB" id="A0A150LYP5"/>
<feature type="transmembrane region" description="Helical" evidence="5">
    <location>
        <begin position="237"/>
        <end position="258"/>
    </location>
</feature>
<evidence type="ECO:0000256" key="2">
    <source>
        <dbReference type="ARBA" id="ARBA00022692"/>
    </source>
</evidence>
<evidence type="ECO:0000313" key="7">
    <source>
        <dbReference type="Proteomes" id="UP000075683"/>
    </source>
</evidence>
<feature type="transmembrane region" description="Helical" evidence="5">
    <location>
        <begin position="129"/>
        <end position="145"/>
    </location>
</feature>
<dbReference type="Pfam" id="PF01566">
    <property type="entry name" value="Nramp"/>
    <property type="match status" value="1"/>
</dbReference>
<keyword evidence="3 5" id="KW-1133">Transmembrane helix</keyword>
<dbReference type="PANTHER" id="PTHR11706:SF3">
    <property type="entry name" value="METAL ION TRANSPORT PROTEIN"/>
    <property type="match status" value="1"/>
</dbReference>
<name>A0A150LYP5_9BACI</name>
<dbReference type="STRING" id="301148.B4135_2496"/>
<keyword evidence="2 5" id="KW-0812">Transmembrane</keyword>
<proteinExistence type="predicted"/>
<dbReference type="GO" id="GO:0005384">
    <property type="term" value="F:manganese ion transmembrane transporter activity"/>
    <property type="evidence" value="ECO:0007669"/>
    <property type="project" value="TreeGrafter"/>
</dbReference>
<gene>
    <name evidence="6" type="ORF">B4135_2496</name>
</gene>
<sequence>MEGLNHTPQTSTKPEIPKKRAIIGPGLLVAATGVGAGDLVAALVAGTNYGLVFVWAILVGAVLKFVLNEGVGRWHLATGTTILDGWKRMGKWATGYFGIYIVIWGFVYGAAVASSCALAMTAMFPQLPLWGWAVINSLAGFALVWQGKFRAFENVMNVLVGVMFVTVVGSAVIVLPELGGVIHTAVPSLPEGSLLYALGLIGGVGGSITLASYGYWLQEKKWQGLGFVRAVRYDSGIAYLVTALFTVSLLILGAALLYGTDATIEGEKGLVDFAAILGNELSPAFRWVFLIGFWAASFTSLLGVLNGVSYLFADFVHTVRNTGIEKRHLSGTKAYKFYVFWLTFPPMLLHFFGKPVGLILVYGALGSLFMPFLAFTLLYLLNRKALVPDAKVRNHWLSNLFLLLNLLLFAVLAVNELKGLFD</sequence>
<dbReference type="GO" id="GO:0015086">
    <property type="term" value="F:cadmium ion transmembrane transporter activity"/>
    <property type="evidence" value="ECO:0007669"/>
    <property type="project" value="TreeGrafter"/>
</dbReference>
<evidence type="ECO:0000256" key="3">
    <source>
        <dbReference type="ARBA" id="ARBA00022989"/>
    </source>
</evidence>
<evidence type="ECO:0000256" key="5">
    <source>
        <dbReference type="SAM" id="Phobius"/>
    </source>
</evidence>
<feature type="transmembrane region" description="Helical" evidence="5">
    <location>
        <begin position="157"/>
        <end position="175"/>
    </location>
</feature>
<feature type="transmembrane region" description="Helical" evidence="5">
    <location>
        <begin position="49"/>
        <end position="67"/>
    </location>
</feature>
<feature type="transmembrane region" description="Helical" evidence="5">
    <location>
        <begin position="394"/>
        <end position="414"/>
    </location>
</feature>
<reference evidence="6 7" key="1">
    <citation type="submission" date="2016-01" db="EMBL/GenBank/DDBJ databases">
        <title>Draft Genome Sequences of Seven Thermophilic Sporeformers Isolated from Foods.</title>
        <authorList>
            <person name="Berendsen E.M."/>
            <person name="Wells-Bennik M.H."/>
            <person name="Krawcyk A.O."/>
            <person name="De Jong A."/>
            <person name="Holsappel S."/>
            <person name="Eijlander R.T."/>
            <person name="Kuipers O.P."/>
        </authorList>
    </citation>
    <scope>NUCLEOTIDE SEQUENCE [LARGE SCALE GENOMIC DNA]</scope>
    <source>
        <strain evidence="6 7">B4135</strain>
    </source>
</reference>
<dbReference type="Proteomes" id="UP000075683">
    <property type="component" value="Unassembled WGS sequence"/>
</dbReference>
<dbReference type="NCBIfam" id="NF037982">
    <property type="entry name" value="Nramp_1"/>
    <property type="match status" value="2"/>
</dbReference>
<feature type="transmembrane region" description="Helical" evidence="5">
    <location>
        <begin position="287"/>
        <end position="313"/>
    </location>
</feature>
<dbReference type="GO" id="GO:0005886">
    <property type="term" value="C:plasma membrane"/>
    <property type="evidence" value="ECO:0007669"/>
    <property type="project" value="TreeGrafter"/>
</dbReference>
<dbReference type="EMBL" id="LQYT01000056">
    <property type="protein sequence ID" value="KYD17474.1"/>
    <property type="molecule type" value="Genomic_DNA"/>
</dbReference>
<organism evidence="6 7">
    <name type="scientific">Caldibacillus debilis</name>
    <dbReference type="NCBI Taxonomy" id="301148"/>
    <lineage>
        <taxon>Bacteria</taxon>
        <taxon>Bacillati</taxon>
        <taxon>Bacillota</taxon>
        <taxon>Bacilli</taxon>
        <taxon>Bacillales</taxon>
        <taxon>Bacillaceae</taxon>
        <taxon>Caldibacillus</taxon>
    </lineage>
</organism>
<feature type="transmembrane region" description="Helical" evidence="5">
    <location>
        <begin position="195"/>
        <end position="216"/>
    </location>
</feature>
<dbReference type="InterPro" id="IPR001046">
    <property type="entry name" value="NRAMP_fam"/>
</dbReference>
<feature type="transmembrane region" description="Helical" evidence="5">
    <location>
        <begin position="21"/>
        <end position="43"/>
    </location>
</feature>
<evidence type="ECO:0000256" key="4">
    <source>
        <dbReference type="ARBA" id="ARBA00023136"/>
    </source>
</evidence>
<comment type="subcellular location">
    <subcellularLocation>
        <location evidence="1">Membrane</location>
        <topology evidence="1">Multi-pass membrane protein</topology>
    </subcellularLocation>
</comment>
<evidence type="ECO:0008006" key="8">
    <source>
        <dbReference type="Google" id="ProtNLM"/>
    </source>
</evidence>
<evidence type="ECO:0000313" key="6">
    <source>
        <dbReference type="EMBL" id="KYD17474.1"/>
    </source>
</evidence>
<evidence type="ECO:0000256" key="1">
    <source>
        <dbReference type="ARBA" id="ARBA00004141"/>
    </source>
</evidence>
<accession>A0A150LYP5</accession>
<feature type="transmembrane region" description="Helical" evidence="5">
    <location>
        <begin position="359"/>
        <end position="382"/>
    </location>
</feature>
<comment type="caution">
    <text evidence="6">The sequence shown here is derived from an EMBL/GenBank/DDBJ whole genome shotgun (WGS) entry which is preliminary data.</text>
</comment>